<keyword evidence="1" id="KW-1277">Toxin-antitoxin system</keyword>
<dbReference type="AlphaFoldDB" id="A0A6V6YVQ7"/>
<keyword evidence="3" id="KW-1185">Reference proteome</keyword>
<evidence type="ECO:0000313" key="3">
    <source>
        <dbReference type="Proteomes" id="UP000556700"/>
    </source>
</evidence>
<name>A0A6V6YVQ7_9FLAO</name>
<comment type="caution">
    <text evidence="2">The sequence shown here is derived from an EMBL/GenBank/DDBJ whole genome shotgun (WGS) entry which is preliminary data.</text>
</comment>
<protein>
    <submittedName>
        <fullName evidence="2">Plasmid stabilization protein</fullName>
    </submittedName>
</protein>
<dbReference type="InterPro" id="IPR035093">
    <property type="entry name" value="RelE/ParE_toxin_dom_sf"/>
</dbReference>
<dbReference type="InterPro" id="IPR007712">
    <property type="entry name" value="RelE/ParE_toxin"/>
</dbReference>
<evidence type="ECO:0000313" key="2">
    <source>
        <dbReference type="EMBL" id="CAD0003580.1"/>
    </source>
</evidence>
<organism evidence="2 3">
    <name type="scientific">Flavobacterium chungangense</name>
    <dbReference type="NCBI Taxonomy" id="554283"/>
    <lineage>
        <taxon>Bacteria</taxon>
        <taxon>Pseudomonadati</taxon>
        <taxon>Bacteroidota</taxon>
        <taxon>Flavobacteriia</taxon>
        <taxon>Flavobacteriales</taxon>
        <taxon>Flavobacteriaceae</taxon>
        <taxon>Flavobacterium</taxon>
    </lineage>
</organism>
<proteinExistence type="predicted"/>
<dbReference type="Proteomes" id="UP000556700">
    <property type="component" value="Unassembled WGS sequence"/>
</dbReference>
<dbReference type="Gene3D" id="3.30.2310.20">
    <property type="entry name" value="RelE-like"/>
    <property type="match status" value="1"/>
</dbReference>
<sequence>MKRTIIFSKNAEKSLFELFGYLEMKWSDKVKNKFISNLDKVIYLIQIEPEIFPKSEINNKYHKCVLSKQTTIYYKFNTKRVEIIAFFDTRQDPNKIKKDPNKIKKDIK</sequence>
<dbReference type="EMBL" id="CAIJDO010000112">
    <property type="protein sequence ID" value="CAD0003580.1"/>
    <property type="molecule type" value="Genomic_DNA"/>
</dbReference>
<evidence type="ECO:0000256" key="1">
    <source>
        <dbReference type="ARBA" id="ARBA00022649"/>
    </source>
</evidence>
<gene>
    <name evidence="2" type="ORF">FLACHUCJ7_01478</name>
</gene>
<accession>A0A6V6YVQ7</accession>
<dbReference type="Pfam" id="PF05016">
    <property type="entry name" value="ParE_toxin"/>
    <property type="match status" value="1"/>
</dbReference>
<dbReference type="RefSeq" id="WP_031454192.1">
    <property type="nucleotide sequence ID" value="NZ_CAIJDO010000112.1"/>
</dbReference>
<reference evidence="2 3" key="1">
    <citation type="submission" date="2020-06" db="EMBL/GenBank/DDBJ databases">
        <authorList>
            <person name="Criscuolo A."/>
        </authorList>
    </citation>
    <scope>NUCLEOTIDE SEQUENCE [LARGE SCALE GENOMIC DNA]</scope>
    <source>
        <strain evidence="3">CIP 110025</strain>
    </source>
</reference>